<dbReference type="Proteomes" id="UP001569963">
    <property type="component" value="Unassembled WGS sequence"/>
</dbReference>
<dbReference type="InterPro" id="IPR017853">
    <property type="entry name" value="GH"/>
</dbReference>
<feature type="transmembrane region" description="Helical" evidence="1">
    <location>
        <begin position="21"/>
        <end position="40"/>
    </location>
</feature>
<evidence type="ECO:0000313" key="3">
    <source>
        <dbReference type="Proteomes" id="UP001569963"/>
    </source>
</evidence>
<keyword evidence="1" id="KW-1133">Transmembrane helix</keyword>
<dbReference type="Gene3D" id="3.20.20.80">
    <property type="entry name" value="Glycosidases"/>
    <property type="match status" value="1"/>
</dbReference>
<protein>
    <recommendedName>
        <fullName evidence="4">GH18 domain-containing protein</fullName>
    </recommendedName>
</protein>
<reference evidence="2 3" key="1">
    <citation type="submission" date="2023-11" db="EMBL/GenBank/DDBJ databases">
        <title>Actinomadura monticuli sp. nov., isolated from volcanic ash.</title>
        <authorList>
            <person name="Lee S.D."/>
            <person name="Yang H."/>
            <person name="Kim I.S."/>
        </authorList>
    </citation>
    <scope>NUCLEOTIDE SEQUENCE [LARGE SCALE GENOMIC DNA]</scope>
    <source>
        <strain evidence="2 3">DLS-62</strain>
    </source>
</reference>
<evidence type="ECO:0000313" key="2">
    <source>
        <dbReference type="EMBL" id="MFA1539332.1"/>
    </source>
</evidence>
<name>A0ABV4Q844_9ACTN</name>
<evidence type="ECO:0000256" key="1">
    <source>
        <dbReference type="SAM" id="Phobius"/>
    </source>
</evidence>
<keyword evidence="3" id="KW-1185">Reference proteome</keyword>
<proteinExistence type="predicted"/>
<evidence type="ECO:0008006" key="4">
    <source>
        <dbReference type="Google" id="ProtNLM"/>
    </source>
</evidence>
<sequence>MERKGRVAGVLGRALRWAGWTAAYLLGLAALVLAGAWVWWQPEPQARGTEANGLWARHQWVGEPHTDAEYRAFGDLLKRNRITDVFFHAGPFEADGTVPAARYRYAPQLIEAMREYAPGVRAQAYLGQIRVVDGKGVIDLDDPAVRERVLESDAAFLDLGFDGVHYDFEPVYPDDRAFMTLMDQTRELTRRRGRLLSVALEQPTLADRLQPVYKALIPRTGAVHYPPRPTGDFLRAVAARADQVAIMTYDVSLPTRSLAGWHYARHTRATLELIGDRTTVFIGVPTYRPLMEWAEDQQVALRGVRRGIDGLDRPPRRPYGVAVYAGWTTRDDEWARYRSTWLPRTTESPAG</sequence>
<dbReference type="SUPFAM" id="SSF51445">
    <property type="entry name" value="(Trans)glycosidases"/>
    <property type="match status" value="1"/>
</dbReference>
<comment type="caution">
    <text evidence="2">The sequence shown here is derived from an EMBL/GenBank/DDBJ whole genome shotgun (WGS) entry which is preliminary data.</text>
</comment>
<accession>A0ABV4Q844</accession>
<dbReference type="EMBL" id="JAXCEI010000004">
    <property type="protein sequence ID" value="MFA1539332.1"/>
    <property type="molecule type" value="Genomic_DNA"/>
</dbReference>
<keyword evidence="1" id="KW-0812">Transmembrane</keyword>
<gene>
    <name evidence="2" type="ORF">SM611_10365</name>
</gene>
<keyword evidence="1" id="KW-0472">Membrane</keyword>
<dbReference type="RefSeq" id="WP_371949071.1">
    <property type="nucleotide sequence ID" value="NZ_JAXCEI010000004.1"/>
</dbReference>
<organism evidence="2 3">
    <name type="scientific">Actinomadura monticuli</name>
    <dbReference type="NCBI Taxonomy" id="3097367"/>
    <lineage>
        <taxon>Bacteria</taxon>
        <taxon>Bacillati</taxon>
        <taxon>Actinomycetota</taxon>
        <taxon>Actinomycetes</taxon>
        <taxon>Streptosporangiales</taxon>
        <taxon>Thermomonosporaceae</taxon>
        <taxon>Actinomadura</taxon>
    </lineage>
</organism>